<dbReference type="EC" id="2.2.1.2" evidence="5 11"/>
<comment type="subcellular location">
    <subcellularLocation>
        <location evidence="2 11">Cytoplasm</location>
    </subcellularLocation>
</comment>
<keyword evidence="9 11" id="KW-0570">Pentose shunt</keyword>
<evidence type="ECO:0000256" key="2">
    <source>
        <dbReference type="ARBA" id="ARBA00004496"/>
    </source>
</evidence>
<reference evidence="12 13" key="1">
    <citation type="submission" date="2009-03" db="EMBL/GenBank/DDBJ databases">
        <title>Comparison of the complete genome sequences of Rhodococcus erythropolis PR4 and Rhodococcus opacus B4.</title>
        <authorList>
            <person name="Takarada H."/>
            <person name="Sekine M."/>
            <person name="Hosoyama A."/>
            <person name="Yamada R."/>
            <person name="Fujisawa T."/>
            <person name="Omata S."/>
            <person name="Shimizu A."/>
            <person name="Tsukatani N."/>
            <person name="Tanikawa S."/>
            <person name="Fujita N."/>
            <person name="Harayama S."/>
        </authorList>
    </citation>
    <scope>NUCLEOTIDE SEQUENCE [LARGE SCALE GENOMIC DNA]</scope>
    <source>
        <strain evidence="12 13">B4</strain>
    </source>
</reference>
<proteinExistence type="inferred from homology"/>
<evidence type="ECO:0000313" key="12">
    <source>
        <dbReference type="EMBL" id="BAH48322.1"/>
    </source>
</evidence>
<evidence type="ECO:0000256" key="11">
    <source>
        <dbReference type="HAMAP-Rule" id="MF_00493"/>
    </source>
</evidence>
<evidence type="ECO:0000256" key="5">
    <source>
        <dbReference type="ARBA" id="ARBA00013151"/>
    </source>
</evidence>
<dbReference type="GO" id="GO:0004801">
    <property type="term" value="F:transaldolase activity"/>
    <property type="evidence" value="ECO:0007669"/>
    <property type="project" value="UniProtKB-UniRule"/>
</dbReference>
<dbReference type="AlphaFoldDB" id="C1AS73"/>
<dbReference type="STRING" id="632772.ROP_00750"/>
<dbReference type="PIRSF" id="PIRSF036915">
    <property type="entry name" value="Trnald_Bac_Plnt"/>
    <property type="match status" value="1"/>
</dbReference>
<dbReference type="KEGG" id="rop:ROP_00750"/>
<evidence type="ECO:0000256" key="1">
    <source>
        <dbReference type="ARBA" id="ARBA00003518"/>
    </source>
</evidence>
<dbReference type="PANTHER" id="PTHR10683:SF31">
    <property type="entry name" value="TRANSALDOLASE"/>
    <property type="match status" value="1"/>
</dbReference>
<evidence type="ECO:0000256" key="6">
    <source>
        <dbReference type="ARBA" id="ARBA00018292"/>
    </source>
</evidence>
<sequence length="381" mass="40971">MMTRFPPAPVGATVSRLHRLYREQGQSPWLDNLTRPYLRDGTLAEFVAAGIRGVTANPTIFARAIAGSDAYDAQFAALIAQGRAVEDAYWELAAADVVDAAAVLRPVYDTSGGTDGFVSIEVAPELARDTDATIAAAGRLHERIARPNVFVKIPATAEGIPAIADMIGKGVSINITLIFSLARYEQVIEAYLQGLEARAARGADLAAVRSVASFFVSRVDTEVDKRLEHSGDPEAPALRGRAAIAQARLAYRIFQDRFTGTRWETLAARGARVQRPLWASTSTKNPDYPDTRYVDSLIGPDTVNTLPEATITAFEDHGTLTRSIDTVPAGAAAVLDELAAAGIDMDDVGRTLEDQGVAAFHQSFADLLTELRAKAHQLAQR</sequence>
<dbReference type="RefSeq" id="WP_012687332.1">
    <property type="nucleotide sequence ID" value="NC_012522.1"/>
</dbReference>
<dbReference type="Proteomes" id="UP000002212">
    <property type="component" value="Chromosome"/>
</dbReference>
<dbReference type="NCBIfam" id="TIGR00876">
    <property type="entry name" value="tal_mycobact"/>
    <property type="match status" value="1"/>
</dbReference>
<evidence type="ECO:0000256" key="3">
    <source>
        <dbReference type="ARBA" id="ARBA00004857"/>
    </source>
</evidence>
<dbReference type="SUPFAM" id="SSF51569">
    <property type="entry name" value="Aldolase"/>
    <property type="match status" value="1"/>
</dbReference>
<dbReference type="HAMAP" id="MF_00493">
    <property type="entry name" value="Transaldolase_2"/>
    <property type="match status" value="1"/>
</dbReference>
<accession>C1AS73</accession>
<comment type="function">
    <text evidence="1 11">Transaldolase is important for the balance of metabolites in the pentose-phosphate pathway.</text>
</comment>
<comment type="catalytic activity">
    <reaction evidence="11">
        <text>D-sedoheptulose 7-phosphate + D-glyceraldehyde 3-phosphate = D-erythrose 4-phosphate + beta-D-fructose 6-phosphate</text>
        <dbReference type="Rhea" id="RHEA:17053"/>
        <dbReference type="ChEBI" id="CHEBI:16897"/>
        <dbReference type="ChEBI" id="CHEBI:57483"/>
        <dbReference type="ChEBI" id="CHEBI:57634"/>
        <dbReference type="ChEBI" id="CHEBI:59776"/>
        <dbReference type="EC" id="2.2.1.2"/>
    </reaction>
</comment>
<dbReference type="InterPro" id="IPR001585">
    <property type="entry name" value="TAL/FSA"/>
</dbReference>
<comment type="pathway">
    <text evidence="3 11">Carbohydrate degradation; pentose phosphate pathway; D-glyceraldehyde 3-phosphate and beta-D-fructose 6-phosphate from D-ribose 5-phosphate and D-xylulose 5-phosphate (non-oxidative stage): step 2/3.</text>
</comment>
<organism evidence="12 13">
    <name type="scientific">Rhodococcus opacus (strain B4)</name>
    <dbReference type="NCBI Taxonomy" id="632772"/>
    <lineage>
        <taxon>Bacteria</taxon>
        <taxon>Bacillati</taxon>
        <taxon>Actinomycetota</taxon>
        <taxon>Actinomycetes</taxon>
        <taxon>Mycobacteriales</taxon>
        <taxon>Nocardiaceae</taxon>
        <taxon>Rhodococcus</taxon>
    </lineage>
</organism>
<dbReference type="CDD" id="cd00955">
    <property type="entry name" value="Transaldolase_like"/>
    <property type="match status" value="1"/>
</dbReference>
<keyword evidence="7 11" id="KW-0963">Cytoplasm</keyword>
<keyword evidence="10 11" id="KW-0704">Schiff base</keyword>
<evidence type="ECO:0000256" key="9">
    <source>
        <dbReference type="ARBA" id="ARBA00023126"/>
    </source>
</evidence>
<dbReference type="UniPathway" id="UPA00115">
    <property type="reaction ID" value="UER00414"/>
</dbReference>
<evidence type="ECO:0000256" key="8">
    <source>
        <dbReference type="ARBA" id="ARBA00022679"/>
    </source>
</evidence>
<dbReference type="GO" id="GO:0005737">
    <property type="term" value="C:cytoplasm"/>
    <property type="evidence" value="ECO:0007669"/>
    <property type="project" value="UniProtKB-SubCell"/>
</dbReference>
<gene>
    <name evidence="11 12" type="primary">tal</name>
    <name evidence="12" type="ordered locus">ROP_00750</name>
</gene>
<protein>
    <recommendedName>
        <fullName evidence="6 11">Transaldolase</fullName>
        <ecNumber evidence="5 11">2.2.1.2</ecNumber>
    </recommendedName>
</protein>
<keyword evidence="8 11" id="KW-0808">Transferase</keyword>
<dbReference type="HOGENOM" id="CLU_050771_1_0_11"/>
<dbReference type="Gene3D" id="3.20.20.70">
    <property type="entry name" value="Aldolase class I"/>
    <property type="match status" value="1"/>
</dbReference>
<evidence type="ECO:0000256" key="7">
    <source>
        <dbReference type="ARBA" id="ARBA00022490"/>
    </source>
</evidence>
<evidence type="ECO:0000256" key="4">
    <source>
        <dbReference type="ARBA" id="ARBA00008426"/>
    </source>
</evidence>
<name>C1AS73_RHOOB</name>
<dbReference type="PANTHER" id="PTHR10683">
    <property type="entry name" value="TRANSALDOLASE"/>
    <property type="match status" value="1"/>
</dbReference>
<dbReference type="InterPro" id="IPR013785">
    <property type="entry name" value="Aldolase_TIM"/>
</dbReference>
<dbReference type="GO" id="GO:0005975">
    <property type="term" value="P:carbohydrate metabolic process"/>
    <property type="evidence" value="ECO:0007669"/>
    <property type="project" value="InterPro"/>
</dbReference>
<dbReference type="GO" id="GO:0006098">
    <property type="term" value="P:pentose-phosphate shunt"/>
    <property type="evidence" value="ECO:0007669"/>
    <property type="project" value="UniProtKB-UniRule"/>
</dbReference>
<comment type="similarity">
    <text evidence="4 11">Belongs to the transaldolase family. Type 2 subfamily.</text>
</comment>
<feature type="active site" description="Schiff-base intermediate with substrate" evidence="11">
    <location>
        <position position="152"/>
    </location>
</feature>
<dbReference type="Pfam" id="PF00923">
    <property type="entry name" value="TAL_FSA"/>
    <property type="match status" value="1"/>
</dbReference>
<evidence type="ECO:0000256" key="10">
    <source>
        <dbReference type="ARBA" id="ARBA00023270"/>
    </source>
</evidence>
<dbReference type="PATRIC" id="fig|632772.20.peg.96"/>
<dbReference type="EMBL" id="AP011115">
    <property type="protein sequence ID" value="BAH48322.1"/>
    <property type="molecule type" value="Genomic_DNA"/>
</dbReference>
<dbReference type="InterPro" id="IPR004732">
    <property type="entry name" value="Transaldolase_2"/>
</dbReference>
<dbReference type="NCBIfam" id="NF002881">
    <property type="entry name" value="PRK03343.1"/>
    <property type="match status" value="1"/>
</dbReference>
<evidence type="ECO:0000313" key="13">
    <source>
        <dbReference type="Proteomes" id="UP000002212"/>
    </source>
</evidence>